<dbReference type="Gene3D" id="2.30.110.10">
    <property type="entry name" value="Electron Transport, Fmn-binding Protein, Chain A"/>
    <property type="match status" value="1"/>
</dbReference>
<dbReference type="EMBL" id="CP042906">
    <property type="protein sequence ID" value="QEX15734.1"/>
    <property type="molecule type" value="Genomic_DNA"/>
</dbReference>
<feature type="domain" description="Pyridoxamine 5'-phosphate oxidase N-terminal" evidence="2">
    <location>
        <begin position="23"/>
        <end position="144"/>
    </location>
</feature>
<gene>
    <name evidence="3" type="ORF">FRZ44_10210</name>
</gene>
<dbReference type="KEGG" id="htq:FRZ44_10210"/>
<feature type="coiled-coil region" evidence="1">
    <location>
        <begin position="157"/>
        <end position="184"/>
    </location>
</feature>
<sequence length="186" mass="20890">MQTRLGSRGRNEEIEKSPARNRITPELAAWLAERNSVFLGTASADGRPYIQHRGGPPGFLVALDDRHLAFADLPGNKQYITLGNLSENDRAIIFAVDYAHRQRIKLWGRAEVIEGDAELLERLTPPKSRLRPQRVIKFRLEGWDINCPQHIPQLFSAEEVEAAASAMLARIQELEEEVAGLKGTRS</sequence>
<dbReference type="AlphaFoldDB" id="A0A5J6ME54"/>
<dbReference type="Proteomes" id="UP000326202">
    <property type="component" value="Chromosome"/>
</dbReference>
<dbReference type="RefSeq" id="WP_225308551.1">
    <property type="nucleotide sequence ID" value="NZ_CP042906.1"/>
</dbReference>
<dbReference type="PANTHER" id="PTHR42815">
    <property type="entry name" value="FAD-BINDING, PUTATIVE (AFU_ORTHOLOGUE AFUA_6G07600)-RELATED"/>
    <property type="match status" value="1"/>
</dbReference>
<dbReference type="Pfam" id="PF01243">
    <property type="entry name" value="PNPOx_N"/>
    <property type="match status" value="1"/>
</dbReference>
<proteinExistence type="predicted"/>
<evidence type="ECO:0000259" key="2">
    <source>
        <dbReference type="Pfam" id="PF01243"/>
    </source>
</evidence>
<dbReference type="SUPFAM" id="SSF50475">
    <property type="entry name" value="FMN-binding split barrel"/>
    <property type="match status" value="1"/>
</dbReference>
<organism evidence="3 4">
    <name type="scientific">Hypericibacter terrae</name>
    <dbReference type="NCBI Taxonomy" id="2602015"/>
    <lineage>
        <taxon>Bacteria</taxon>
        <taxon>Pseudomonadati</taxon>
        <taxon>Pseudomonadota</taxon>
        <taxon>Alphaproteobacteria</taxon>
        <taxon>Rhodospirillales</taxon>
        <taxon>Dongiaceae</taxon>
        <taxon>Hypericibacter</taxon>
    </lineage>
</organism>
<dbReference type="PANTHER" id="PTHR42815:SF2">
    <property type="entry name" value="FAD-BINDING, PUTATIVE (AFU_ORTHOLOGUE AFUA_6G07600)-RELATED"/>
    <property type="match status" value="1"/>
</dbReference>
<name>A0A5J6ME54_9PROT</name>
<dbReference type="InterPro" id="IPR012349">
    <property type="entry name" value="Split_barrel_FMN-bd"/>
</dbReference>
<protein>
    <submittedName>
        <fullName evidence="3">Pyridoxamine 5'-phosphate oxidase</fullName>
    </submittedName>
</protein>
<evidence type="ECO:0000313" key="4">
    <source>
        <dbReference type="Proteomes" id="UP000326202"/>
    </source>
</evidence>
<dbReference type="InterPro" id="IPR011576">
    <property type="entry name" value="Pyridox_Oxase_N"/>
</dbReference>
<keyword evidence="1" id="KW-0175">Coiled coil</keyword>
<reference evidence="3 4" key="1">
    <citation type="submission" date="2019-08" db="EMBL/GenBank/DDBJ databases">
        <title>Hyperibacter terrae gen. nov., sp. nov. and Hyperibacter viscosus sp. nov., two new members in the family Rhodospirillaceae isolated from the rhizosphere of Hypericum perforatum.</title>
        <authorList>
            <person name="Noviana Z."/>
        </authorList>
    </citation>
    <scope>NUCLEOTIDE SEQUENCE [LARGE SCALE GENOMIC DNA]</scope>
    <source>
        <strain evidence="3 4">R5913</strain>
    </source>
</reference>
<evidence type="ECO:0000313" key="3">
    <source>
        <dbReference type="EMBL" id="QEX15734.1"/>
    </source>
</evidence>
<evidence type="ECO:0000256" key="1">
    <source>
        <dbReference type="SAM" id="Coils"/>
    </source>
</evidence>
<accession>A0A5J6ME54</accession>
<keyword evidence="4" id="KW-1185">Reference proteome</keyword>